<gene>
    <name evidence="1" type="ORF">BSTOLATCC_MIC10038</name>
</gene>
<evidence type="ECO:0000313" key="2">
    <source>
        <dbReference type="Proteomes" id="UP001162131"/>
    </source>
</evidence>
<keyword evidence="2" id="KW-1185">Reference proteome</keyword>
<dbReference type="InterPro" id="IPR043136">
    <property type="entry name" value="B30.2/SPRY_sf"/>
</dbReference>
<sequence length="865" mass="100022">MENFDTKWIEMLEYRFSNLIVPLDQPILLSNSYSLQEYQLTHKFSSSSNAFLGNDLEGNRHHIKVVHCKCYDHLKENFQWIQNLQKSKEAWKIVEVQDLFEVYDEDSWLLIIVSEFIECLSLEELSQIMKIENIYSYLPKEASIYLYLYLLDIIQASQSQNICLKSIFPDSVLVIRELPTKSRSVIYTSNYSYSVKISVTTKHSLECGKSKLDKIYPDEKINKTLAGELWGLGLCLYSLAGIKDLSELPVLRDLENNEKYENLEIRFEDPALESLLFSSFNGIDNAPFDNKIIQIWKGLWLNDWNLLNNCTFKDLDGLHSGLLFESPHARFRSLKKILLISDEDDHSAEVAYYLNSYKLLPIFLQRCIKYDWKESSQLMNAVFKILQDKAGENNEYLIEIGVLEILDVAMKLSLENRDILYDFINRFTYSNTLTPLQIVWESGLNDFALGGARKNIRIDLNFIKSTMSFFGPNSIEFIANCQKIAELPEFNVIQALVEVPYYFKLEKEDSLLEILAESIINGIKNQPDSAYDILKASIFILEELLCLPMTLQYFQLIGQCNTHFNNEFIMLLGKHPMLVNCLTCSQALCVSCSNSPKHIDHKKNYLLYQSPHSRCNCEEIHDFAPNDISQFKLPTYYSGIQFIDSKGTLYEEKKENIFYADSELTIMTTKPLIIRNELEIGTVSYFEIRVHKAGKYENISIGFEGLDVFYCGKNGNVTIKDKPVMKGPRYGSWDTVGIGMTHQNKIYITYNGLIIPEFIDVQPVHQIFAKVSIKNGAQIELKVRNWMFKPDENISPSRLYSDQLVNKSKHVLEIITNQVRKACKGNSKDKMNIGLRERLLKLLDSLNLIDLKQKALKKGKKFWPF</sequence>
<dbReference type="CDD" id="cd19756">
    <property type="entry name" value="Bbox2"/>
    <property type="match status" value="1"/>
</dbReference>
<evidence type="ECO:0000313" key="1">
    <source>
        <dbReference type="EMBL" id="CAG9314242.1"/>
    </source>
</evidence>
<name>A0AAU9ILY7_9CILI</name>
<dbReference type="Proteomes" id="UP001162131">
    <property type="component" value="Unassembled WGS sequence"/>
</dbReference>
<proteinExistence type="predicted"/>
<comment type="caution">
    <text evidence="1">The sequence shown here is derived from an EMBL/GenBank/DDBJ whole genome shotgun (WGS) entry which is preliminary data.</text>
</comment>
<organism evidence="1 2">
    <name type="scientific">Blepharisma stoltei</name>
    <dbReference type="NCBI Taxonomy" id="1481888"/>
    <lineage>
        <taxon>Eukaryota</taxon>
        <taxon>Sar</taxon>
        <taxon>Alveolata</taxon>
        <taxon>Ciliophora</taxon>
        <taxon>Postciliodesmatophora</taxon>
        <taxon>Heterotrichea</taxon>
        <taxon>Heterotrichida</taxon>
        <taxon>Blepharismidae</taxon>
        <taxon>Blepharisma</taxon>
    </lineage>
</organism>
<accession>A0AAU9ILY7</accession>
<protein>
    <submittedName>
        <fullName evidence="1">Uncharacterized protein</fullName>
    </submittedName>
</protein>
<dbReference type="AlphaFoldDB" id="A0AAU9ILY7"/>
<dbReference type="Gene3D" id="2.60.120.920">
    <property type="match status" value="1"/>
</dbReference>
<dbReference type="EMBL" id="CAJZBQ010000011">
    <property type="protein sequence ID" value="CAG9314242.1"/>
    <property type="molecule type" value="Genomic_DNA"/>
</dbReference>
<reference evidence="1" key="1">
    <citation type="submission" date="2021-09" db="EMBL/GenBank/DDBJ databases">
        <authorList>
            <consortium name="AG Swart"/>
            <person name="Singh M."/>
            <person name="Singh A."/>
            <person name="Seah K."/>
            <person name="Emmerich C."/>
        </authorList>
    </citation>
    <scope>NUCLEOTIDE SEQUENCE</scope>
    <source>
        <strain evidence="1">ATCC30299</strain>
    </source>
</reference>